<accession>A0A444YMI0</accession>
<evidence type="ECO:0000313" key="1">
    <source>
        <dbReference type="EMBL" id="RYR03059.1"/>
    </source>
</evidence>
<keyword evidence="2" id="KW-1185">Reference proteome</keyword>
<gene>
    <name evidence="1" type="ORF">Ahy_B06g081889</name>
</gene>
<dbReference type="EMBL" id="SDMP01000016">
    <property type="protein sequence ID" value="RYR03059.1"/>
    <property type="molecule type" value="Genomic_DNA"/>
</dbReference>
<dbReference type="SUPFAM" id="SSF52058">
    <property type="entry name" value="L domain-like"/>
    <property type="match status" value="1"/>
</dbReference>
<dbReference type="Proteomes" id="UP000289738">
    <property type="component" value="Chromosome B06"/>
</dbReference>
<protein>
    <submittedName>
        <fullName evidence="1">Uncharacterized protein</fullName>
    </submittedName>
</protein>
<comment type="caution">
    <text evidence="1">The sequence shown here is derived from an EMBL/GenBank/DDBJ whole genome shotgun (WGS) entry which is preliminary data.</text>
</comment>
<sequence>MHACWDNIFLGDPPSCPAVTSLLLQYNSFSQNIPYDFFDFMQSLKVLDFSYDDMSTCHEIRRKRSKKSTK</sequence>
<evidence type="ECO:0000313" key="2">
    <source>
        <dbReference type="Proteomes" id="UP000289738"/>
    </source>
</evidence>
<proteinExistence type="predicted"/>
<name>A0A444YMI0_ARAHY</name>
<reference evidence="1 2" key="1">
    <citation type="submission" date="2019-01" db="EMBL/GenBank/DDBJ databases">
        <title>Sequencing of cultivated peanut Arachis hypogaea provides insights into genome evolution and oil improvement.</title>
        <authorList>
            <person name="Chen X."/>
        </authorList>
    </citation>
    <scope>NUCLEOTIDE SEQUENCE [LARGE SCALE GENOMIC DNA]</scope>
    <source>
        <strain evidence="2">cv. Fuhuasheng</strain>
        <tissue evidence="1">Leaves</tissue>
    </source>
</reference>
<organism evidence="1 2">
    <name type="scientific">Arachis hypogaea</name>
    <name type="common">Peanut</name>
    <dbReference type="NCBI Taxonomy" id="3818"/>
    <lineage>
        <taxon>Eukaryota</taxon>
        <taxon>Viridiplantae</taxon>
        <taxon>Streptophyta</taxon>
        <taxon>Embryophyta</taxon>
        <taxon>Tracheophyta</taxon>
        <taxon>Spermatophyta</taxon>
        <taxon>Magnoliopsida</taxon>
        <taxon>eudicotyledons</taxon>
        <taxon>Gunneridae</taxon>
        <taxon>Pentapetalae</taxon>
        <taxon>rosids</taxon>
        <taxon>fabids</taxon>
        <taxon>Fabales</taxon>
        <taxon>Fabaceae</taxon>
        <taxon>Papilionoideae</taxon>
        <taxon>50 kb inversion clade</taxon>
        <taxon>dalbergioids sensu lato</taxon>
        <taxon>Dalbergieae</taxon>
        <taxon>Pterocarpus clade</taxon>
        <taxon>Arachis</taxon>
    </lineage>
</organism>
<dbReference type="AlphaFoldDB" id="A0A444YMI0"/>